<dbReference type="EMBL" id="JABBNT010000005">
    <property type="protein sequence ID" value="NMM46089.1"/>
    <property type="molecule type" value="Genomic_DNA"/>
</dbReference>
<dbReference type="Gene3D" id="1.10.3720.10">
    <property type="entry name" value="MetI-like"/>
    <property type="match status" value="1"/>
</dbReference>
<feature type="transmembrane region" description="Helical" evidence="8">
    <location>
        <begin position="7"/>
        <end position="27"/>
    </location>
</feature>
<dbReference type="PANTHER" id="PTHR43848">
    <property type="entry name" value="PUTRESCINE TRANSPORT SYSTEM PERMEASE PROTEIN POTI"/>
    <property type="match status" value="1"/>
</dbReference>
<evidence type="ECO:0000259" key="9">
    <source>
        <dbReference type="PROSITE" id="PS50928"/>
    </source>
</evidence>
<comment type="similarity">
    <text evidence="2">Belongs to the binding-protein-dependent transport system permease family. CysTW subfamily.</text>
</comment>
<dbReference type="PANTHER" id="PTHR43848:SF2">
    <property type="entry name" value="PUTRESCINE TRANSPORT SYSTEM PERMEASE PROTEIN POTI"/>
    <property type="match status" value="1"/>
</dbReference>
<comment type="caution">
    <text evidence="10">The sequence shown here is derived from an EMBL/GenBank/DDBJ whole genome shotgun (WGS) entry which is preliminary data.</text>
</comment>
<feature type="transmembrane region" description="Helical" evidence="8">
    <location>
        <begin position="126"/>
        <end position="148"/>
    </location>
</feature>
<feature type="transmembrane region" description="Helical" evidence="8">
    <location>
        <begin position="98"/>
        <end position="120"/>
    </location>
</feature>
<feature type="transmembrane region" description="Helical" evidence="8">
    <location>
        <begin position="181"/>
        <end position="207"/>
    </location>
</feature>
<dbReference type="SUPFAM" id="SSF161098">
    <property type="entry name" value="MetI-like"/>
    <property type="match status" value="1"/>
</dbReference>
<keyword evidence="6 8" id="KW-1133">Transmembrane helix</keyword>
<dbReference type="Proteomes" id="UP000539372">
    <property type="component" value="Unassembled WGS sequence"/>
</dbReference>
<dbReference type="RefSeq" id="WP_169626480.1">
    <property type="nucleotide sequence ID" value="NZ_JABBNT010000005.1"/>
</dbReference>
<evidence type="ECO:0000256" key="4">
    <source>
        <dbReference type="ARBA" id="ARBA00022475"/>
    </source>
</evidence>
<dbReference type="PROSITE" id="PS50928">
    <property type="entry name" value="ABC_TM1"/>
    <property type="match status" value="1"/>
</dbReference>
<dbReference type="GO" id="GO:0005886">
    <property type="term" value="C:plasma membrane"/>
    <property type="evidence" value="ECO:0007669"/>
    <property type="project" value="UniProtKB-SubCell"/>
</dbReference>
<evidence type="ECO:0000313" key="11">
    <source>
        <dbReference type="Proteomes" id="UP000539372"/>
    </source>
</evidence>
<sequence length="266" mass="29790">MKFRFLTLYAVVFMFILYLPVLLLPLFSFNDSTIVAFPIKGFTTHWYETLLKEEPMLLSLVNSLKVACATAFFSTLLGICGARAVTRYNFFAKKTITAFVMLPLVLPEIIIAISLLVVLLRMGFDLSLFSVTLGHILMTVPFSIAVLISSFEGFDKSLEEASMDLGEGPLMTFFRVTLPMVAPGIVSSLLITFTISLDEFIVAFFLSGTEPTLPIYIWGQLRFTAKLPTVVALGSCLLISSFLLLWMAEFFRRRVQKRTGIKESVL</sequence>
<keyword evidence="7 8" id="KW-0472">Membrane</keyword>
<feature type="domain" description="ABC transmembrane type-1" evidence="9">
    <location>
        <begin position="60"/>
        <end position="248"/>
    </location>
</feature>
<keyword evidence="4" id="KW-1003">Cell membrane</keyword>
<accession>A0A7Y0HI38</accession>
<keyword evidence="11" id="KW-1185">Reference proteome</keyword>
<evidence type="ECO:0000256" key="1">
    <source>
        <dbReference type="ARBA" id="ARBA00004651"/>
    </source>
</evidence>
<evidence type="ECO:0000256" key="6">
    <source>
        <dbReference type="ARBA" id="ARBA00022989"/>
    </source>
</evidence>
<evidence type="ECO:0000256" key="5">
    <source>
        <dbReference type="ARBA" id="ARBA00022692"/>
    </source>
</evidence>
<evidence type="ECO:0000256" key="8">
    <source>
        <dbReference type="RuleBase" id="RU363032"/>
    </source>
</evidence>
<comment type="subcellular location">
    <subcellularLocation>
        <location evidence="1 8">Cell membrane</location>
        <topology evidence="1 8">Multi-pass membrane protein</topology>
    </subcellularLocation>
</comment>
<evidence type="ECO:0000256" key="2">
    <source>
        <dbReference type="ARBA" id="ARBA00007069"/>
    </source>
</evidence>
<reference evidence="10 11" key="1">
    <citation type="submission" date="2020-04" db="EMBL/GenBank/DDBJ databases">
        <title>Rhodospirillaceae bacterium KN72 isolated from deep sea.</title>
        <authorList>
            <person name="Zhang D.-C."/>
        </authorList>
    </citation>
    <scope>NUCLEOTIDE SEQUENCE [LARGE SCALE GENOMIC DNA]</scope>
    <source>
        <strain evidence="10 11">KN72</strain>
    </source>
</reference>
<evidence type="ECO:0000256" key="7">
    <source>
        <dbReference type="ARBA" id="ARBA00023136"/>
    </source>
</evidence>
<organism evidence="10 11">
    <name type="scientific">Pacificispira spongiicola</name>
    <dbReference type="NCBI Taxonomy" id="2729598"/>
    <lineage>
        <taxon>Bacteria</taxon>
        <taxon>Pseudomonadati</taxon>
        <taxon>Pseudomonadota</taxon>
        <taxon>Alphaproteobacteria</taxon>
        <taxon>Rhodospirillales</taxon>
        <taxon>Rhodospirillaceae</taxon>
        <taxon>Pacificispira</taxon>
    </lineage>
</organism>
<proteinExistence type="inferred from homology"/>
<dbReference type="InterPro" id="IPR051789">
    <property type="entry name" value="Bact_Polyamine_Transport"/>
</dbReference>
<gene>
    <name evidence="10" type="ORF">HH303_16470</name>
</gene>
<dbReference type="InterPro" id="IPR000515">
    <property type="entry name" value="MetI-like"/>
</dbReference>
<dbReference type="Pfam" id="PF00528">
    <property type="entry name" value="BPD_transp_1"/>
    <property type="match status" value="1"/>
</dbReference>
<dbReference type="AlphaFoldDB" id="A0A7Y0HI38"/>
<name>A0A7Y0HI38_9PROT</name>
<dbReference type="InterPro" id="IPR035906">
    <property type="entry name" value="MetI-like_sf"/>
</dbReference>
<keyword evidence="3 8" id="KW-0813">Transport</keyword>
<dbReference type="GO" id="GO:0055085">
    <property type="term" value="P:transmembrane transport"/>
    <property type="evidence" value="ECO:0007669"/>
    <property type="project" value="InterPro"/>
</dbReference>
<protein>
    <submittedName>
        <fullName evidence="10">ABC transporter permease</fullName>
    </submittedName>
</protein>
<evidence type="ECO:0000256" key="3">
    <source>
        <dbReference type="ARBA" id="ARBA00022448"/>
    </source>
</evidence>
<dbReference type="CDD" id="cd06261">
    <property type="entry name" value="TM_PBP2"/>
    <property type="match status" value="1"/>
</dbReference>
<evidence type="ECO:0000313" key="10">
    <source>
        <dbReference type="EMBL" id="NMM46089.1"/>
    </source>
</evidence>
<feature type="transmembrane region" description="Helical" evidence="8">
    <location>
        <begin position="227"/>
        <end position="248"/>
    </location>
</feature>
<keyword evidence="5 8" id="KW-0812">Transmembrane</keyword>